<protein>
    <submittedName>
        <fullName evidence="1">Uncharacterized protein</fullName>
    </submittedName>
</protein>
<name>A0A0A8ZTC2_ARUDO</name>
<reference evidence="1" key="2">
    <citation type="journal article" date="2015" name="Data Brief">
        <title>Shoot transcriptome of the giant reed, Arundo donax.</title>
        <authorList>
            <person name="Barrero R.A."/>
            <person name="Guerrero F.D."/>
            <person name="Moolhuijzen P."/>
            <person name="Goolsby J.A."/>
            <person name="Tidwell J."/>
            <person name="Bellgard S.E."/>
            <person name="Bellgard M.I."/>
        </authorList>
    </citation>
    <scope>NUCLEOTIDE SEQUENCE</scope>
    <source>
        <tissue evidence="1">Shoot tissue taken approximately 20 cm above the soil surface</tissue>
    </source>
</reference>
<evidence type="ECO:0000313" key="1">
    <source>
        <dbReference type="EMBL" id="JAD42614.1"/>
    </source>
</evidence>
<reference evidence="1" key="1">
    <citation type="submission" date="2014-09" db="EMBL/GenBank/DDBJ databases">
        <authorList>
            <person name="Magalhaes I.L.F."/>
            <person name="Oliveira U."/>
            <person name="Santos F.R."/>
            <person name="Vidigal T.H.D.A."/>
            <person name="Brescovit A.D."/>
            <person name="Santos A.J."/>
        </authorList>
    </citation>
    <scope>NUCLEOTIDE SEQUENCE</scope>
    <source>
        <tissue evidence="1">Shoot tissue taken approximately 20 cm above the soil surface</tissue>
    </source>
</reference>
<sequence>MFYFSTVQPDTCAFLANLFILQSFMPRASSCTPVLGLSIHLSVNNFREISGVNIHCKV</sequence>
<accession>A0A0A8ZTC2</accession>
<dbReference type="AlphaFoldDB" id="A0A0A8ZTC2"/>
<dbReference type="EMBL" id="GBRH01255281">
    <property type="protein sequence ID" value="JAD42614.1"/>
    <property type="molecule type" value="Transcribed_RNA"/>
</dbReference>
<organism evidence="1">
    <name type="scientific">Arundo donax</name>
    <name type="common">Giant reed</name>
    <name type="synonym">Donax arundinaceus</name>
    <dbReference type="NCBI Taxonomy" id="35708"/>
    <lineage>
        <taxon>Eukaryota</taxon>
        <taxon>Viridiplantae</taxon>
        <taxon>Streptophyta</taxon>
        <taxon>Embryophyta</taxon>
        <taxon>Tracheophyta</taxon>
        <taxon>Spermatophyta</taxon>
        <taxon>Magnoliopsida</taxon>
        <taxon>Liliopsida</taxon>
        <taxon>Poales</taxon>
        <taxon>Poaceae</taxon>
        <taxon>PACMAD clade</taxon>
        <taxon>Arundinoideae</taxon>
        <taxon>Arundineae</taxon>
        <taxon>Arundo</taxon>
    </lineage>
</organism>
<proteinExistence type="predicted"/>